<evidence type="ECO:0000313" key="11">
    <source>
        <dbReference type="Proteomes" id="UP000053707"/>
    </source>
</evidence>
<dbReference type="InterPro" id="IPR003557">
    <property type="entry name" value="Cyt_c_biogenesis_CcmC"/>
</dbReference>
<keyword evidence="7 8" id="KW-0472">Membrane</keyword>
<feature type="domain" description="Cytochrome c assembly protein" evidence="9">
    <location>
        <begin position="28"/>
        <end position="176"/>
    </location>
</feature>
<feature type="transmembrane region" description="Helical" evidence="8">
    <location>
        <begin position="17"/>
        <end position="37"/>
    </location>
</feature>
<name>A0A117JIQ0_9MYCO</name>
<dbReference type="RefSeq" id="WP_064398448.1">
    <property type="nucleotide sequence ID" value="NZ_LQIR01000034.1"/>
</dbReference>
<dbReference type="Pfam" id="PF01578">
    <property type="entry name" value="Cytochrom_C_asm"/>
    <property type="match status" value="1"/>
</dbReference>
<evidence type="ECO:0000256" key="2">
    <source>
        <dbReference type="ARBA" id="ARBA00005840"/>
    </source>
</evidence>
<comment type="caution">
    <text evidence="10">The sequence shown here is derived from an EMBL/GenBank/DDBJ whole genome shotgun (WGS) entry which is preliminary data.</text>
</comment>
<evidence type="ECO:0000256" key="6">
    <source>
        <dbReference type="ARBA" id="ARBA00022989"/>
    </source>
</evidence>
<evidence type="ECO:0000256" key="1">
    <source>
        <dbReference type="ARBA" id="ARBA00004141"/>
    </source>
</evidence>
<keyword evidence="6 8" id="KW-1133">Transmembrane helix</keyword>
<dbReference type="GO" id="GO:0017004">
    <property type="term" value="P:cytochrome complex assembly"/>
    <property type="evidence" value="ECO:0007669"/>
    <property type="project" value="UniProtKB-KW"/>
</dbReference>
<gene>
    <name evidence="10" type="ORF">AU192_19885</name>
</gene>
<dbReference type="AlphaFoldDB" id="A0A117JIQ0"/>
<dbReference type="GO" id="GO:0020037">
    <property type="term" value="F:heme binding"/>
    <property type="evidence" value="ECO:0007669"/>
    <property type="project" value="InterPro"/>
</dbReference>
<keyword evidence="4 8" id="KW-0812">Transmembrane</keyword>
<accession>A0A117JIQ0</accession>
<evidence type="ECO:0000256" key="8">
    <source>
        <dbReference type="SAM" id="Phobius"/>
    </source>
</evidence>
<feature type="transmembrane region" description="Helical" evidence="8">
    <location>
        <begin position="122"/>
        <end position="139"/>
    </location>
</feature>
<dbReference type="PANTHER" id="PTHR30071:SF1">
    <property type="entry name" value="CYTOCHROME B_B6 PROTEIN-RELATED"/>
    <property type="match status" value="1"/>
</dbReference>
<feature type="transmembrane region" description="Helical" evidence="8">
    <location>
        <begin position="92"/>
        <end position="116"/>
    </location>
</feature>
<dbReference type="PRINTS" id="PR01386">
    <property type="entry name" value="CCMCBIOGNSIS"/>
</dbReference>
<evidence type="ECO:0000256" key="7">
    <source>
        <dbReference type="ARBA" id="ARBA00023136"/>
    </source>
</evidence>
<protein>
    <recommendedName>
        <fullName evidence="3">Heme exporter protein C</fullName>
    </recommendedName>
</protein>
<feature type="transmembrane region" description="Helical" evidence="8">
    <location>
        <begin position="192"/>
        <end position="214"/>
    </location>
</feature>
<reference evidence="10 11" key="1">
    <citation type="submission" date="2016-01" db="EMBL/GenBank/DDBJ databases">
        <authorList>
            <consortium name="TB Trials Study Group"/>
            <person name="Sutton G."/>
            <person name="Brinkac L."/>
            <person name="Sanka R."/>
            <person name="Adams M."/>
            <person name="Lau E.L."/>
            <person name="Macaden R."/>
            <person name="Grewal H.M.S."/>
        </authorList>
    </citation>
    <scope>NUCLEOTIDE SEQUENCE [LARGE SCALE GENOMIC DNA]</scope>
    <source>
        <strain evidence="10 11">IS-1744</strain>
    </source>
</reference>
<dbReference type="Proteomes" id="UP000053707">
    <property type="component" value="Unassembled WGS sequence"/>
</dbReference>
<evidence type="ECO:0000256" key="4">
    <source>
        <dbReference type="ARBA" id="ARBA00022692"/>
    </source>
</evidence>
<feature type="transmembrane region" description="Helical" evidence="8">
    <location>
        <begin position="151"/>
        <end position="172"/>
    </location>
</feature>
<feature type="transmembrane region" description="Helical" evidence="8">
    <location>
        <begin position="49"/>
        <end position="72"/>
    </location>
</feature>
<keyword evidence="11" id="KW-1185">Reference proteome</keyword>
<dbReference type="GO" id="GO:0005886">
    <property type="term" value="C:plasma membrane"/>
    <property type="evidence" value="ECO:0007669"/>
    <property type="project" value="TreeGrafter"/>
</dbReference>
<dbReference type="GO" id="GO:0015232">
    <property type="term" value="F:heme transmembrane transporter activity"/>
    <property type="evidence" value="ECO:0007669"/>
    <property type="project" value="InterPro"/>
</dbReference>
<dbReference type="PANTHER" id="PTHR30071">
    <property type="entry name" value="HEME EXPORTER PROTEIN C"/>
    <property type="match status" value="1"/>
</dbReference>
<evidence type="ECO:0000313" key="10">
    <source>
        <dbReference type="EMBL" id="KUI12331.1"/>
    </source>
</evidence>
<dbReference type="InterPro" id="IPR002541">
    <property type="entry name" value="Cyt_c_assembly"/>
</dbReference>
<sequence>MTFEVPLQAPRPSTLRALGWAASGCGLAALLIAVSVAPPDSVQGEAARLIYVHVPAAWTAYLGYLTVVVSSVQYLRIRDEKWDRYARAAGEIGVAMTALTIAVGSVWGRAVWGVWWAWDPRLVSTLLLLLAYAGYLAVRHVGDVRRRGLRAAWWGICASLIIPVVHFSVVWWRSLHQPATLLAPSSNPPIDSIMAAALALSVVAFTTASVWLLLRRQSALRSGFRYADEPSMSTP</sequence>
<proteinExistence type="inferred from homology"/>
<evidence type="ECO:0000256" key="3">
    <source>
        <dbReference type="ARBA" id="ARBA00016463"/>
    </source>
</evidence>
<evidence type="ECO:0000256" key="5">
    <source>
        <dbReference type="ARBA" id="ARBA00022748"/>
    </source>
</evidence>
<keyword evidence="5" id="KW-0201">Cytochrome c-type biogenesis</keyword>
<dbReference type="EMBL" id="LQIR01000034">
    <property type="protein sequence ID" value="KUI12331.1"/>
    <property type="molecule type" value="Genomic_DNA"/>
</dbReference>
<dbReference type="InterPro" id="IPR045062">
    <property type="entry name" value="Cyt_c_biogenesis_CcsA/CcmC"/>
</dbReference>
<organism evidence="10 11">
    <name type="scientific">Mycobacterium lehmannii</name>
    <dbReference type="NCBI Taxonomy" id="2048550"/>
    <lineage>
        <taxon>Bacteria</taxon>
        <taxon>Bacillati</taxon>
        <taxon>Actinomycetota</taxon>
        <taxon>Actinomycetes</taxon>
        <taxon>Mycobacteriales</taxon>
        <taxon>Mycobacteriaceae</taxon>
        <taxon>Mycobacterium</taxon>
    </lineage>
</organism>
<comment type="similarity">
    <text evidence="2">Belongs to the CcmC/CycZ/HelC family.</text>
</comment>
<comment type="subcellular location">
    <subcellularLocation>
        <location evidence="1">Membrane</location>
        <topology evidence="1">Multi-pass membrane protein</topology>
    </subcellularLocation>
</comment>
<evidence type="ECO:0000259" key="9">
    <source>
        <dbReference type="Pfam" id="PF01578"/>
    </source>
</evidence>